<proteinExistence type="predicted"/>
<accession>A0ABW8JFK6</accession>
<name>A0ABW8JFK6_9GAMM</name>
<dbReference type="RefSeq" id="WP_404546073.1">
    <property type="nucleotide sequence ID" value="NZ_JADIKJ010000005.1"/>
</dbReference>
<evidence type="ECO:0008006" key="3">
    <source>
        <dbReference type="Google" id="ProtNLM"/>
    </source>
</evidence>
<dbReference type="Gene3D" id="3.40.50.150">
    <property type="entry name" value="Vaccinia Virus protein VP39"/>
    <property type="match status" value="1"/>
</dbReference>
<reference evidence="1 2" key="1">
    <citation type="submission" date="2020-10" db="EMBL/GenBank/DDBJ databases">
        <title>Phylogeny of dyella-like bacteria.</title>
        <authorList>
            <person name="Fu J."/>
        </authorList>
    </citation>
    <scope>NUCLEOTIDE SEQUENCE [LARGE SCALE GENOMIC DNA]</scope>
    <source>
        <strain evidence="1 2">JP1</strain>
    </source>
</reference>
<keyword evidence="2" id="KW-1185">Reference proteome</keyword>
<gene>
    <name evidence="1" type="ORF">ISP15_05925</name>
</gene>
<dbReference type="Proteomes" id="UP001620461">
    <property type="component" value="Unassembled WGS sequence"/>
</dbReference>
<dbReference type="InterPro" id="IPR029063">
    <property type="entry name" value="SAM-dependent_MTases_sf"/>
</dbReference>
<protein>
    <recommendedName>
        <fullName evidence="3">FkbM family methyltransferase</fullName>
    </recommendedName>
</protein>
<evidence type="ECO:0000313" key="2">
    <source>
        <dbReference type="Proteomes" id="UP001620461"/>
    </source>
</evidence>
<comment type="caution">
    <text evidence="1">The sequence shown here is derived from an EMBL/GenBank/DDBJ whole genome shotgun (WGS) entry which is preliminary data.</text>
</comment>
<dbReference type="SUPFAM" id="SSF53335">
    <property type="entry name" value="S-adenosyl-L-methionine-dependent methyltransferases"/>
    <property type="match status" value="1"/>
</dbReference>
<dbReference type="EMBL" id="JADIKJ010000005">
    <property type="protein sequence ID" value="MFK2899867.1"/>
    <property type="molecule type" value="Genomic_DNA"/>
</dbReference>
<evidence type="ECO:0000313" key="1">
    <source>
        <dbReference type="EMBL" id="MFK2899867.1"/>
    </source>
</evidence>
<organism evidence="1 2">
    <name type="scientific">Dyella jejuensis</name>
    <dbReference type="NCBI Taxonomy" id="1432009"/>
    <lineage>
        <taxon>Bacteria</taxon>
        <taxon>Pseudomonadati</taxon>
        <taxon>Pseudomonadota</taxon>
        <taxon>Gammaproteobacteria</taxon>
        <taxon>Lysobacterales</taxon>
        <taxon>Rhodanobacteraceae</taxon>
        <taxon>Dyella</taxon>
    </lineage>
</organism>
<sequence>MSQAEISTKEVVANDAAATVAKAPSRPGNNPGVSLWSTRYGIVQARQADDVVARSLSKYGEWIEQELDTIGSLLDDGAVALQYGAEYGAHALYLSSLVGNSGEVHVVEPHRLEHIALCTAVALNNLRNVYPHHVGLGDRAGRMDIPASHGQPEERARMVPLDSLELANLHLLKINPPGALMSTLAGAVETLRQHKPAIYFRLSSMELAANEVAALKAQDYRCWSHLPYLYNPSNLSGNKQNIFPGWAYQNVIAVHRDAPAEFGHLPEL</sequence>